<dbReference type="Proteomes" id="UP000215005">
    <property type="component" value="Chromosome"/>
</dbReference>
<dbReference type="InterPro" id="IPR050482">
    <property type="entry name" value="Sensor_HK_TwoCompSys"/>
</dbReference>
<name>A0A223S7Q0_9ACTN</name>
<dbReference type="AlphaFoldDB" id="A0A223S7Q0"/>
<dbReference type="PANTHER" id="PTHR24421:SF10">
    <property type="entry name" value="NITRATE_NITRITE SENSOR PROTEIN NARQ"/>
    <property type="match status" value="1"/>
</dbReference>
<dbReference type="CDD" id="cd16917">
    <property type="entry name" value="HATPase_UhpB-NarQ-NarX-like"/>
    <property type="match status" value="1"/>
</dbReference>
<dbReference type="GO" id="GO:0005524">
    <property type="term" value="F:ATP binding"/>
    <property type="evidence" value="ECO:0007669"/>
    <property type="project" value="UniProtKB-KW"/>
</dbReference>
<feature type="transmembrane region" description="Helical" evidence="10">
    <location>
        <begin position="116"/>
        <end position="137"/>
    </location>
</feature>
<keyword evidence="4" id="KW-0808">Transferase</keyword>
<dbReference type="InterPro" id="IPR011712">
    <property type="entry name" value="Sig_transdc_His_kin_sub3_dim/P"/>
</dbReference>
<dbReference type="Pfam" id="PF02518">
    <property type="entry name" value="HATPase_c"/>
    <property type="match status" value="1"/>
</dbReference>
<evidence type="ECO:0000256" key="10">
    <source>
        <dbReference type="SAM" id="Phobius"/>
    </source>
</evidence>
<evidence type="ECO:0000256" key="5">
    <source>
        <dbReference type="ARBA" id="ARBA00022741"/>
    </source>
</evidence>
<feature type="transmembrane region" description="Helical" evidence="10">
    <location>
        <begin position="48"/>
        <end position="75"/>
    </location>
</feature>
<dbReference type="GO" id="GO:0000155">
    <property type="term" value="F:phosphorelay sensor kinase activity"/>
    <property type="evidence" value="ECO:0007669"/>
    <property type="project" value="InterPro"/>
</dbReference>
<evidence type="ECO:0000313" key="14">
    <source>
        <dbReference type="Proteomes" id="UP000215005"/>
    </source>
</evidence>
<keyword evidence="3" id="KW-0597">Phosphoprotein</keyword>
<dbReference type="SUPFAM" id="SSF55874">
    <property type="entry name" value="ATPase domain of HSP90 chaperone/DNA topoisomerase II/histidine kinase"/>
    <property type="match status" value="1"/>
</dbReference>
<keyword evidence="10" id="KW-0472">Membrane</keyword>
<dbReference type="InterPro" id="IPR003594">
    <property type="entry name" value="HATPase_dom"/>
</dbReference>
<dbReference type="Gene3D" id="1.20.5.1930">
    <property type="match status" value="1"/>
</dbReference>
<feature type="region of interest" description="Disordered" evidence="9">
    <location>
        <begin position="347"/>
        <end position="369"/>
    </location>
</feature>
<evidence type="ECO:0000259" key="12">
    <source>
        <dbReference type="Pfam" id="PF07730"/>
    </source>
</evidence>
<dbReference type="GO" id="GO:0016020">
    <property type="term" value="C:membrane"/>
    <property type="evidence" value="ECO:0007669"/>
    <property type="project" value="InterPro"/>
</dbReference>
<feature type="transmembrane region" description="Helical" evidence="10">
    <location>
        <begin position="82"/>
        <end position="101"/>
    </location>
</feature>
<keyword evidence="5" id="KW-0547">Nucleotide-binding</keyword>
<dbReference type="RefSeq" id="WP_017617757.1">
    <property type="nucleotide sequence ID" value="NZ_ANBG01000094.1"/>
</dbReference>
<keyword evidence="10" id="KW-0812">Transmembrane</keyword>
<accession>A0A223S7Q0</accession>
<evidence type="ECO:0000256" key="9">
    <source>
        <dbReference type="SAM" id="MobiDB-lite"/>
    </source>
</evidence>
<keyword evidence="14" id="KW-1185">Reference proteome</keyword>
<feature type="domain" description="Histidine kinase/HSP90-like ATPase" evidence="11">
    <location>
        <begin position="279"/>
        <end position="368"/>
    </location>
</feature>
<dbReference type="InterPro" id="IPR036890">
    <property type="entry name" value="HATPase_C_sf"/>
</dbReference>
<dbReference type="Pfam" id="PF07730">
    <property type="entry name" value="HisKA_3"/>
    <property type="match status" value="1"/>
</dbReference>
<evidence type="ECO:0000256" key="1">
    <source>
        <dbReference type="ARBA" id="ARBA00000085"/>
    </source>
</evidence>
<sequence length="369" mass="39349">MPTWAALGLPVVVAVVESLLLVGSEGPVQLGTALFAAAVLPLRRRWPWPVLLATLPALWIPYLWSASIVALYTVARYDRRRWAVAAGMVLVIIFDMVPYPLSEMREFLGGADVSEVVLIAGYSVLTGLAPAALGLLVRTRSELEERLCELQRSQASERELMAEKVLATERARLAREMHDVVAHQVSLISVQAGALQVAAHDAEVTEAAAEIRRRSVATLGELRHMVAVLRASGAGSTGLAPQPTLADLPRLIAEAGPHITADLSVPDEEGPAWPEPLQRAAFRIVQEALTNAGKHAPGAPVRVRLGEDEARLRIDVDNDAPTAPPLELPSGGHGLAGLRERALSLGGTLRAGPTPGGGYRLTAQLPLRP</sequence>
<evidence type="ECO:0000256" key="6">
    <source>
        <dbReference type="ARBA" id="ARBA00022777"/>
    </source>
</evidence>
<organism evidence="13 14">
    <name type="scientific">Nocardiopsis gilva YIM 90087</name>
    <dbReference type="NCBI Taxonomy" id="1235441"/>
    <lineage>
        <taxon>Bacteria</taxon>
        <taxon>Bacillati</taxon>
        <taxon>Actinomycetota</taxon>
        <taxon>Actinomycetes</taxon>
        <taxon>Streptosporangiales</taxon>
        <taxon>Nocardiopsidaceae</taxon>
        <taxon>Nocardiopsis</taxon>
    </lineage>
</organism>
<dbReference type="KEGG" id="ngv:CDO52_16230"/>
<dbReference type="EC" id="2.7.13.3" evidence="2"/>
<keyword evidence="8" id="KW-0902">Two-component regulatory system</keyword>
<keyword evidence="6 13" id="KW-0418">Kinase</keyword>
<evidence type="ECO:0000256" key="4">
    <source>
        <dbReference type="ARBA" id="ARBA00022679"/>
    </source>
</evidence>
<comment type="catalytic activity">
    <reaction evidence="1">
        <text>ATP + protein L-histidine = ADP + protein N-phospho-L-histidine.</text>
        <dbReference type="EC" id="2.7.13.3"/>
    </reaction>
</comment>
<reference evidence="13 14" key="1">
    <citation type="submission" date="2017-08" db="EMBL/GenBank/DDBJ databases">
        <title>The complete genome sequence of Nocardiopsis gilva YIM 90087.</title>
        <authorList>
            <person name="Yin M."/>
            <person name="Tang S."/>
        </authorList>
    </citation>
    <scope>NUCLEOTIDE SEQUENCE [LARGE SCALE GENOMIC DNA]</scope>
    <source>
        <strain evidence="13 14">YIM 90087</strain>
    </source>
</reference>
<dbReference type="OrthoDB" id="227596at2"/>
<dbReference type="PANTHER" id="PTHR24421">
    <property type="entry name" value="NITRATE/NITRITE SENSOR PROTEIN NARX-RELATED"/>
    <property type="match status" value="1"/>
</dbReference>
<keyword evidence="7" id="KW-0067">ATP-binding</keyword>
<dbReference type="Gene3D" id="3.30.565.10">
    <property type="entry name" value="Histidine kinase-like ATPase, C-terminal domain"/>
    <property type="match status" value="1"/>
</dbReference>
<proteinExistence type="predicted"/>
<evidence type="ECO:0000313" key="13">
    <source>
        <dbReference type="EMBL" id="ASU84130.1"/>
    </source>
</evidence>
<evidence type="ECO:0000259" key="11">
    <source>
        <dbReference type="Pfam" id="PF02518"/>
    </source>
</evidence>
<evidence type="ECO:0000256" key="3">
    <source>
        <dbReference type="ARBA" id="ARBA00022553"/>
    </source>
</evidence>
<dbReference type="GO" id="GO:0046983">
    <property type="term" value="F:protein dimerization activity"/>
    <property type="evidence" value="ECO:0007669"/>
    <property type="project" value="InterPro"/>
</dbReference>
<protein>
    <recommendedName>
        <fullName evidence="2">histidine kinase</fullName>
        <ecNumber evidence="2">2.7.13.3</ecNumber>
    </recommendedName>
</protein>
<keyword evidence="10" id="KW-1133">Transmembrane helix</keyword>
<evidence type="ECO:0000256" key="7">
    <source>
        <dbReference type="ARBA" id="ARBA00022840"/>
    </source>
</evidence>
<evidence type="ECO:0000256" key="8">
    <source>
        <dbReference type="ARBA" id="ARBA00023012"/>
    </source>
</evidence>
<dbReference type="EMBL" id="CP022753">
    <property type="protein sequence ID" value="ASU84130.1"/>
    <property type="molecule type" value="Genomic_DNA"/>
</dbReference>
<evidence type="ECO:0000256" key="2">
    <source>
        <dbReference type="ARBA" id="ARBA00012438"/>
    </source>
</evidence>
<gene>
    <name evidence="13" type="ORF">CDO52_16230</name>
</gene>
<feature type="domain" description="Signal transduction histidine kinase subgroup 3 dimerisation and phosphoacceptor" evidence="12">
    <location>
        <begin position="169"/>
        <end position="232"/>
    </location>
</feature>